<dbReference type="Proteomes" id="UP000656042">
    <property type="component" value="Unassembled WGS sequence"/>
</dbReference>
<dbReference type="AlphaFoldDB" id="A0A8J3BXR9"/>
<evidence type="ECO:0000313" key="4">
    <source>
        <dbReference type="Proteomes" id="UP000656042"/>
    </source>
</evidence>
<evidence type="ECO:0000256" key="1">
    <source>
        <dbReference type="ARBA" id="ARBA00022729"/>
    </source>
</evidence>
<dbReference type="SUPFAM" id="SSF49785">
    <property type="entry name" value="Galactose-binding domain-like"/>
    <property type="match status" value="1"/>
</dbReference>
<organism evidence="3 4">
    <name type="scientific">Mangrovihabitans endophyticus</name>
    <dbReference type="NCBI Taxonomy" id="1751298"/>
    <lineage>
        <taxon>Bacteria</taxon>
        <taxon>Bacillati</taxon>
        <taxon>Actinomycetota</taxon>
        <taxon>Actinomycetes</taxon>
        <taxon>Micromonosporales</taxon>
        <taxon>Micromonosporaceae</taxon>
        <taxon>Mangrovihabitans</taxon>
    </lineage>
</organism>
<evidence type="ECO:0000313" key="3">
    <source>
        <dbReference type="EMBL" id="GGK80005.1"/>
    </source>
</evidence>
<reference evidence="3" key="2">
    <citation type="submission" date="2020-09" db="EMBL/GenBank/DDBJ databases">
        <authorList>
            <person name="Sun Q."/>
            <person name="Zhou Y."/>
        </authorList>
    </citation>
    <scope>NUCLEOTIDE SEQUENCE</scope>
    <source>
        <strain evidence="3">CGMCC 4.7299</strain>
    </source>
</reference>
<dbReference type="EMBL" id="BMMX01000003">
    <property type="protein sequence ID" value="GGK80005.1"/>
    <property type="molecule type" value="Genomic_DNA"/>
</dbReference>
<keyword evidence="1" id="KW-0732">Signal</keyword>
<keyword evidence="4" id="KW-1185">Reference proteome</keyword>
<dbReference type="SMART" id="SM00606">
    <property type="entry name" value="CBD_IV"/>
    <property type="match status" value="1"/>
</dbReference>
<dbReference type="InterPro" id="IPR008979">
    <property type="entry name" value="Galactose-bd-like_sf"/>
</dbReference>
<comment type="caution">
    <text evidence="3">The sequence shown here is derived from an EMBL/GenBank/DDBJ whole genome shotgun (WGS) entry which is preliminary data.</text>
</comment>
<feature type="domain" description="CBM6" evidence="2">
    <location>
        <begin position="7"/>
        <end position="135"/>
    </location>
</feature>
<name>A0A8J3BXR9_9ACTN</name>
<protein>
    <recommendedName>
        <fullName evidence="2">CBM6 domain-containing protein</fullName>
    </recommendedName>
</protein>
<sequence length="141" mass="15353">MGTDAYQPIQAEAFADKNGIDVQDTEDAGGGQNVGWINNGDWLRYDQINFGDQPPVQFVARVAVAAQAPGRIEVRMDALDAAPLATLNTTNTGGWQNWRTDVTPMTAVTGVHTVFLTFGNDKPDDFVNVNYFQFTRGEPAS</sequence>
<proteinExistence type="predicted"/>
<accession>A0A8J3BXR9</accession>
<reference evidence="3" key="1">
    <citation type="journal article" date="2014" name="Int. J. Syst. Evol. Microbiol.">
        <title>Complete genome sequence of Corynebacterium casei LMG S-19264T (=DSM 44701T), isolated from a smear-ripened cheese.</title>
        <authorList>
            <consortium name="US DOE Joint Genome Institute (JGI-PGF)"/>
            <person name="Walter F."/>
            <person name="Albersmeier A."/>
            <person name="Kalinowski J."/>
            <person name="Ruckert C."/>
        </authorList>
    </citation>
    <scope>NUCLEOTIDE SEQUENCE</scope>
    <source>
        <strain evidence="3">CGMCC 4.7299</strain>
    </source>
</reference>
<dbReference type="InterPro" id="IPR006584">
    <property type="entry name" value="Cellulose-bd_IV"/>
</dbReference>
<dbReference type="CDD" id="cd04084">
    <property type="entry name" value="CBM6_xylanase-like"/>
    <property type="match status" value="1"/>
</dbReference>
<dbReference type="GO" id="GO:0030246">
    <property type="term" value="F:carbohydrate binding"/>
    <property type="evidence" value="ECO:0007669"/>
    <property type="project" value="InterPro"/>
</dbReference>
<evidence type="ECO:0000259" key="2">
    <source>
        <dbReference type="PROSITE" id="PS51175"/>
    </source>
</evidence>
<dbReference type="Pfam" id="PF03422">
    <property type="entry name" value="CBM_6"/>
    <property type="match status" value="1"/>
</dbReference>
<dbReference type="InterPro" id="IPR005084">
    <property type="entry name" value="CBM6"/>
</dbReference>
<gene>
    <name evidence="3" type="ORF">GCM10012284_12490</name>
</gene>
<dbReference type="PROSITE" id="PS51175">
    <property type="entry name" value="CBM6"/>
    <property type="match status" value="1"/>
</dbReference>
<dbReference type="Gene3D" id="2.60.120.260">
    <property type="entry name" value="Galactose-binding domain-like"/>
    <property type="match status" value="1"/>
</dbReference>